<organism evidence="1 2">
    <name type="scientific">Spiromyces aspiralis</name>
    <dbReference type="NCBI Taxonomy" id="68401"/>
    <lineage>
        <taxon>Eukaryota</taxon>
        <taxon>Fungi</taxon>
        <taxon>Fungi incertae sedis</taxon>
        <taxon>Zoopagomycota</taxon>
        <taxon>Kickxellomycotina</taxon>
        <taxon>Kickxellomycetes</taxon>
        <taxon>Kickxellales</taxon>
        <taxon>Kickxellaceae</taxon>
        <taxon>Spiromyces</taxon>
    </lineage>
</organism>
<protein>
    <submittedName>
        <fullName evidence="1">Uncharacterized protein</fullName>
    </submittedName>
</protein>
<evidence type="ECO:0000313" key="1">
    <source>
        <dbReference type="EMBL" id="KAJ1680123.1"/>
    </source>
</evidence>
<sequence length="132" mass="15056">MRLRKRILELVNMGFFKVVPLSRVNYGPIGPHPMGSYEVWCPREHFPRAFSFFTLYRSGLTVLVHPLTREEVVDHSTRAVWMGTPAPVDLTALSKQLPKVPAQYPELGLGYSIPGRCDAKYKEDFSNEDDAF</sequence>
<reference evidence="1" key="1">
    <citation type="submission" date="2022-06" db="EMBL/GenBank/DDBJ databases">
        <title>Phylogenomic reconstructions and comparative analyses of Kickxellomycotina fungi.</title>
        <authorList>
            <person name="Reynolds N.K."/>
            <person name="Stajich J.E."/>
            <person name="Barry K."/>
            <person name="Grigoriev I.V."/>
            <person name="Crous P."/>
            <person name="Smith M.E."/>
        </authorList>
    </citation>
    <scope>NUCLEOTIDE SEQUENCE</scope>
    <source>
        <strain evidence="1">RSA 2271</strain>
    </source>
</reference>
<comment type="caution">
    <text evidence="1">The sequence shown here is derived from an EMBL/GenBank/DDBJ whole genome shotgun (WGS) entry which is preliminary data.</text>
</comment>
<evidence type="ECO:0000313" key="2">
    <source>
        <dbReference type="Proteomes" id="UP001145114"/>
    </source>
</evidence>
<dbReference type="EMBL" id="JAMZIH010000039">
    <property type="protein sequence ID" value="KAJ1680123.1"/>
    <property type="molecule type" value="Genomic_DNA"/>
</dbReference>
<accession>A0ACC1HYA9</accession>
<name>A0ACC1HYA9_9FUNG</name>
<keyword evidence="2" id="KW-1185">Reference proteome</keyword>
<gene>
    <name evidence="1" type="ORF">EV182_000630</name>
</gene>
<dbReference type="Proteomes" id="UP001145114">
    <property type="component" value="Unassembled WGS sequence"/>
</dbReference>
<proteinExistence type="predicted"/>